<protein>
    <submittedName>
        <fullName evidence="1">Uncharacterized protein</fullName>
    </submittedName>
</protein>
<accession>W4PXP9</accession>
<dbReference type="AlphaFoldDB" id="W4PXP9"/>
<dbReference type="EMBL" id="BAUT01000002">
    <property type="protein sequence ID" value="GAE24435.1"/>
    <property type="molecule type" value="Genomic_DNA"/>
</dbReference>
<dbReference type="STRING" id="1236970.JCM9140_362"/>
<evidence type="ECO:0000313" key="2">
    <source>
        <dbReference type="Proteomes" id="UP000018890"/>
    </source>
</evidence>
<evidence type="ECO:0000313" key="1">
    <source>
        <dbReference type="EMBL" id="GAE24435.1"/>
    </source>
</evidence>
<keyword evidence="2" id="KW-1185">Reference proteome</keyword>
<dbReference type="Proteomes" id="UP000018890">
    <property type="component" value="Unassembled WGS sequence"/>
</dbReference>
<organism evidence="1 2">
    <name type="scientific">Halalkalibacter wakoensis JCM 9140</name>
    <dbReference type="NCBI Taxonomy" id="1236970"/>
    <lineage>
        <taxon>Bacteria</taxon>
        <taxon>Bacillati</taxon>
        <taxon>Bacillota</taxon>
        <taxon>Bacilli</taxon>
        <taxon>Bacillales</taxon>
        <taxon>Bacillaceae</taxon>
        <taxon>Halalkalibacter</taxon>
    </lineage>
</organism>
<name>W4PXP9_9BACI</name>
<dbReference type="RefSeq" id="WP_034741720.1">
    <property type="nucleotide sequence ID" value="NZ_BAUT01000002.1"/>
</dbReference>
<sequence>MAFGITRQALTEWKQLAGQGEIAFLTHFWLDERFPTCTSVTKVGCSNVSKLEKWGAKYGLKPEWIHRRDKYPHFDLLGDMQREILKKEGLEGQLINLGYSIRQ</sequence>
<reference evidence="1" key="1">
    <citation type="journal article" date="2014" name="Genome Announc.">
        <title>Draft Genome Sequences of Three Alkaliphilic Bacillus Strains, Bacillus wakoensis JCM 9140T, Bacillus akibai JCM 9157T, and Bacillus hemicellulosilyticus JCM 9152T.</title>
        <authorList>
            <person name="Yuki M."/>
            <person name="Oshima K."/>
            <person name="Suda W."/>
            <person name="Oshida Y."/>
            <person name="Kitamura K."/>
            <person name="Iida T."/>
            <person name="Hattori M."/>
            <person name="Ohkuma M."/>
        </authorList>
    </citation>
    <scope>NUCLEOTIDE SEQUENCE [LARGE SCALE GENOMIC DNA]</scope>
    <source>
        <strain evidence="1">JCM 9140</strain>
    </source>
</reference>
<proteinExistence type="predicted"/>
<dbReference type="OrthoDB" id="2361368at2"/>
<comment type="caution">
    <text evidence="1">The sequence shown here is derived from an EMBL/GenBank/DDBJ whole genome shotgun (WGS) entry which is preliminary data.</text>
</comment>
<gene>
    <name evidence="1" type="ORF">JCM9140_362</name>
</gene>